<keyword evidence="4" id="KW-0489">Methyltransferase</keyword>
<evidence type="ECO:0000313" key="8">
    <source>
        <dbReference type="EMBL" id="UOO88018.1"/>
    </source>
</evidence>
<dbReference type="Pfam" id="PF02390">
    <property type="entry name" value="Methyltransf_4"/>
    <property type="match status" value="1"/>
</dbReference>
<dbReference type="RefSeq" id="WP_058356547.1">
    <property type="nucleotide sequence ID" value="NZ_CABKVG010000009.1"/>
</dbReference>
<evidence type="ECO:0000256" key="5">
    <source>
        <dbReference type="ARBA" id="ARBA00022679"/>
    </source>
</evidence>
<dbReference type="PROSITE" id="PS51625">
    <property type="entry name" value="SAM_MT_TRMB"/>
    <property type="match status" value="1"/>
</dbReference>
<evidence type="ECO:0000256" key="7">
    <source>
        <dbReference type="ARBA" id="ARBA00022694"/>
    </source>
</evidence>
<comment type="function">
    <text evidence="2">Catalyzes the formation of N(7)-methylguanine at position 46 (m7G46) in tRNA.</text>
</comment>
<evidence type="ECO:0000256" key="1">
    <source>
        <dbReference type="ARBA" id="ARBA00000142"/>
    </source>
</evidence>
<accession>A0ABY4DY53</accession>
<reference evidence="8 9" key="1">
    <citation type="journal article" date="2022" name="Res Sq">
        <title>Evolution of multicellular longitudinally dividing oral cavity symbionts (Neisseriaceae).</title>
        <authorList>
            <person name="Nyongesa S."/>
            <person name="Weber P."/>
            <person name="Bernet E."/>
            <person name="Pullido F."/>
            <person name="Nieckarz M."/>
            <person name="Delaby M."/>
            <person name="Nieves C."/>
            <person name="Viehboeck T."/>
            <person name="Krause N."/>
            <person name="Rivera-Millot A."/>
            <person name="Nakamura A."/>
            <person name="Vischer N."/>
            <person name="VanNieuwenhze M."/>
            <person name="Brun Y."/>
            <person name="Cava F."/>
            <person name="Bulgheresi S."/>
            <person name="Veyrier F."/>
        </authorList>
    </citation>
    <scope>NUCLEOTIDE SEQUENCE [LARGE SCALE GENOMIC DNA]</scope>
    <source>
        <strain evidence="8 9">SN4</strain>
    </source>
</reference>
<keyword evidence="7" id="KW-0819">tRNA processing</keyword>
<dbReference type="Gene3D" id="3.40.50.150">
    <property type="entry name" value="Vaccinia Virus protein VP39"/>
    <property type="match status" value="1"/>
</dbReference>
<keyword evidence="6" id="KW-0949">S-adenosyl-L-methionine</keyword>
<dbReference type="EC" id="2.1.1.33" evidence="3"/>
<dbReference type="Proteomes" id="UP000832011">
    <property type="component" value="Chromosome"/>
</dbReference>
<proteinExistence type="predicted"/>
<dbReference type="SUPFAM" id="SSF53335">
    <property type="entry name" value="S-adenosyl-L-methionine-dependent methyltransferases"/>
    <property type="match status" value="1"/>
</dbReference>
<name>A0ABY4DY53_9NEIS</name>
<gene>
    <name evidence="8" type="ORF">LVJ82_10995</name>
</gene>
<dbReference type="PANTHER" id="PTHR23417">
    <property type="entry name" value="3-DEOXY-D-MANNO-OCTULOSONIC-ACID TRANSFERASE/TRNA GUANINE-N 7 - -METHYLTRANSFERASE"/>
    <property type="match status" value="1"/>
</dbReference>
<keyword evidence="5" id="KW-0808">Transferase</keyword>
<dbReference type="InterPro" id="IPR003358">
    <property type="entry name" value="tRNA_(Gua-N-7)_MeTrfase_Trmb"/>
</dbReference>
<sequence length="208" mass="23774">MKTFPNIRLFQIEHIHAPRDFHVVQHAHACLEIGAGKGKHALGFAAKHPQLHLLAIERTAEKYQAFLKQYQAAPLSNLSPIHADAIAWSVHGLKPQQLEQIFILYPNPEPKNPAQRWLNMPYFEFLLSRLQDGGSITLASNIPDYIAEAAAQCQQVWKLPFVQETIPKHFARTHFETKYLERGEPCSQLIITKPQGYATRFDEFDKTV</sequence>
<dbReference type="InterPro" id="IPR029063">
    <property type="entry name" value="SAM-dependent_MTases_sf"/>
</dbReference>
<evidence type="ECO:0000256" key="6">
    <source>
        <dbReference type="ARBA" id="ARBA00022691"/>
    </source>
</evidence>
<evidence type="ECO:0000256" key="4">
    <source>
        <dbReference type="ARBA" id="ARBA00022603"/>
    </source>
</evidence>
<protein>
    <recommendedName>
        <fullName evidence="3">tRNA (guanine(46)-N(7))-methyltransferase</fullName>
        <ecNumber evidence="3">2.1.1.33</ecNumber>
    </recommendedName>
</protein>
<dbReference type="EMBL" id="CP091511">
    <property type="protein sequence ID" value="UOO88018.1"/>
    <property type="molecule type" value="Genomic_DNA"/>
</dbReference>
<evidence type="ECO:0000313" key="9">
    <source>
        <dbReference type="Proteomes" id="UP000832011"/>
    </source>
</evidence>
<dbReference type="PANTHER" id="PTHR23417:SF14">
    <property type="entry name" value="PENTACOTRIPEPTIDE-REPEAT REGION OF PRORP DOMAIN-CONTAINING PROTEIN"/>
    <property type="match status" value="1"/>
</dbReference>
<evidence type="ECO:0000256" key="3">
    <source>
        <dbReference type="ARBA" id="ARBA00011977"/>
    </source>
</evidence>
<organism evidence="8 9">
    <name type="scientific">Vitreoscilla massiliensis</name>
    <dbReference type="NCBI Taxonomy" id="1689272"/>
    <lineage>
        <taxon>Bacteria</taxon>
        <taxon>Pseudomonadati</taxon>
        <taxon>Pseudomonadota</taxon>
        <taxon>Betaproteobacteria</taxon>
        <taxon>Neisseriales</taxon>
        <taxon>Neisseriaceae</taxon>
        <taxon>Vitreoscilla</taxon>
    </lineage>
</organism>
<keyword evidence="9" id="KW-1185">Reference proteome</keyword>
<evidence type="ECO:0000256" key="2">
    <source>
        <dbReference type="ARBA" id="ARBA00003015"/>
    </source>
</evidence>
<comment type="catalytic activity">
    <reaction evidence="1">
        <text>guanosine(46) in tRNA + S-adenosyl-L-methionine = N(7)-methylguanosine(46) in tRNA + S-adenosyl-L-homocysteine</text>
        <dbReference type="Rhea" id="RHEA:42708"/>
        <dbReference type="Rhea" id="RHEA-COMP:10188"/>
        <dbReference type="Rhea" id="RHEA-COMP:10189"/>
        <dbReference type="ChEBI" id="CHEBI:57856"/>
        <dbReference type="ChEBI" id="CHEBI:59789"/>
        <dbReference type="ChEBI" id="CHEBI:74269"/>
        <dbReference type="ChEBI" id="CHEBI:74480"/>
        <dbReference type="EC" id="2.1.1.33"/>
    </reaction>
</comment>